<keyword evidence="2" id="KW-1185">Reference proteome</keyword>
<sequence length="57" mass="6529">MLLYMVGLLIYPLTIFFLLNPVTSQVFSDISFQFLAHRPSASIPRFYLCNSTGFCFS</sequence>
<organism evidence="1 2">
    <name type="scientific">Aspergillus brunneoviolaceus CBS 621.78</name>
    <dbReference type="NCBI Taxonomy" id="1450534"/>
    <lineage>
        <taxon>Eukaryota</taxon>
        <taxon>Fungi</taxon>
        <taxon>Dikarya</taxon>
        <taxon>Ascomycota</taxon>
        <taxon>Pezizomycotina</taxon>
        <taxon>Eurotiomycetes</taxon>
        <taxon>Eurotiomycetidae</taxon>
        <taxon>Eurotiales</taxon>
        <taxon>Aspergillaceae</taxon>
        <taxon>Aspergillus</taxon>
        <taxon>Aspergillus subgen. Circumdati</taxon>
    </lineage>
</organism>
<name>A0ACD1G9V5_9EURO</name>
<dbReference type="Proteomes" id="UP000249057">
    <property type="component" value="Unassembled WGS sequence"/>
</dbReference>
<accession>A0ACD1G9V5</accession>
<evidence type="ECO:0000313" key="2">
    <source>
        <dbReference type="Proteomes" id="UP000249057"/>
    </source>
</evidence>
<dbReference type="EMBL" id="KZ825340">
    <property type="protein sequence ID" value="RAH46018.1"/>
    <property type="molecule type" value="Genomic_DNA"/>
</dbReference>
<evidence type="ECO:0000313" key="1">
    <source>
        <dbReference type="EMBL" id="RAH46018.1"/>
    </source>
</evidence>
<protein>
    <submittedName>
        <fullName evidence="1">Uncharacterized protein</fullName>
    </submittedName>
</protein>
<proteinExistence type="predicted"/>
<gene>
    <name evidence="1" type="ORF">BO95DRAFT_121256</name>
</gene>
<reference evidence="1" key="1">
    <citation type="submission" date="2018-02" db="EMBL/GenBank/DDBJ databases">
        <title>The genomes of Aspergillus section Nigri reveals drivers in fungal speciation.</title>
        <authorList>
            <consortium name="DOE Joint Genome Institute"/>
            <person name="Vesth T.C."/>
            <person name="Nybo J."/>
            <person name="Theobald S."/>
            <person name="Brandl J."/>
            <person name="Frisvad J.C."/>
            <person name="Nielsen K.F."/>
            <person name="Lyhne E.K."/>
            <person name="Kogle M.E."/>
            <person name="Kuo A."/>
            <person name="Riley R."/>
            <person name="Clum A."/>
            <person name="Nolan M."/>
            <person name="Lipzen A."/>
            <person name="Salamov A."/>
            <person name="Henrissat B."/>
            <person name="Wiebenga A."/>
            <person name="De vries R.P."/>
            <person name="Grigoriev I.V."/>
            <person name="Mortensen U.H."/>
            <person name="Andersen M.R."/>
            <person name="Baker S.E."/>
        </authorList>
    </citation>
    <scope>NUCLEOTIDE SEQUENCE</scope>
    <source>
        <strain evidence="1">CBS 621.78</strain>
    </source>
</reference>